<dbReference type="AlphaFoldDB" id="E3IYX0"/>
<dbReference type="PANTHER" id="PTHR30136:SF39">
    <property type="entry name" value="TRANSCRIPTIONAL REGULATORY PROTEIN"/>
    <property type="match status" value="1"/>
</dbReference>
<evidence type="ECO:0000313" key="8">
    <source>
        <dbReference type="Proteomes" id="UP000002484"/>
    </source>
</evidence>
<feature type="compositionally biased region" description="Low complexity" evidence="4">
    <location>
        <begin position="282"/>
        <end position="296"/>
    </location>
</feature>
<feature type="domain" description="HTH iclR-type" evidence="5">
    <location>
        <begin position="19"/>
        <end position="78"/>
    </location>
</feature>
<dbReference type="GO" id="GO:0045892">
    <property type="term" value="P:negative regulation of DNA-templated transcription"/>
    <property type="evidence" value="ECO:0007669"/>
    <property type="project" value="TreeGrafter"/>
</dbReference>
<protein>
    <submittedName>
        <fullName evidence="7">Transcriptional regulator, IclR family</fullName>
    </submittedName>
</protein>
<dbReference type="eggNOG" id="COG1414">
    <property type="taxonomic scope" value="Bacteria"/>
</dbReference>
<keyword evidence="3" id="KW-0804">Transcription</keyword>
<dbReference type="Proteomes" id="UP000002484">
    <property type="component" value="Chromosome"/>
</dbReference>
<dbReference type="Pfam" id="PF09339">
    <property type="entry name" value="HTH_IclR"/>
    <property type="match status" value="1"/>
</dbReference>
<dbReference type="STRING" id="298654.FraEuI1c_1035"/>
<evidence type="ECO:0000313" key="7">
    <source>
        <dbReference type="EMBL" id="ADP79108.1"/>
    </source>
</evidence>
<keyword evidence="2" id="KW-0238">DNA-binding</keyword>
<reference evidence="7 8" key="1">
    <citation type="submission" date="2010-10" db="EMBL/GenBank/DDBJ databases">
        <title>Complete sequence of Frankia sp. EuI1c.</title>
        <authorList>
            <consortium name="US DOE Joint Genome Institute"/>
            <person name="Lucas S."/>
            <person name="Copeland A."/>
            <person name="Lapidus A."/>
            <person name="Cheng J.-F."/>
            <person name="Bruce D."/>
            <person name="Goodwin L."/>
            <person name="Pitluck S."/>
            <person name="Chertkov O."/>
            <person name="Detter J.C."/>
            <person name="Han C."/>
            <person name="Tapia R."/>
            <person name="Land M."/>
            <person name="Hauser L."/>
            <person name="Jeffries C."/>
            <person name="Kyrpides N."/>
            <person name="Ivanova N."/>
            <person name="Mikhailova N."/>
            <person name="Beauchemin N."/>
            <person name="Sen A."/>
            <person name="Sur S.A."/>
            <person name="Gtari M."/>
            <person name="Wall L."/>
            <person name="Tisa L."/>
            <person name="Woyke T."/>
        </authorList>
    </citation>
    <scope>NUCLEOTIDE SEQUENCE [LARGE SCALE GENOMIC DNA]</scope>
    <source>
        <strain evidence="8">DSM 45817 / CECT 9037 / EuI1c</strain>
    </source>
</reference>
<evidence type="ECO:0000256" key="4">
    <source>
        <dbReference type="SAM" id="MobiDB-lite"/>
    </source>
</evidence>
<accession>E3IYX0</accession>
<dbReference type="Gene3D" id="3.30.450.40">
    <property type="match status" value="1"/>
</dbReference>
<evidence type="ECO:0000256" key="2">
    <source>
        <dbReference type="ARBA" id="ARBA00023125"/>
    </source>
</evidence>
<dbReference type="EMBL" id="CP002299">
    <property type="protein sequence ID" value="ADP79108.1"/>
    <property type="molecule type" value="Genomic_DNA"/>
</dbReference>
<dbReference type="GO" id="GO:0003700">
    <property type="term" value="F:DNA-binding transcription factor activity"/>
    <property type="evidence" value="ECO:0007669"/>
    <property type="project" value="TreeGrafter"/>
</dbReference>
<dbReference type="InterPro" id="IPR014757">
    <property type="entry name" value="Tscrpt_reg_IclR_C"/>
</dbReference>
<keyword evidence="8" id="KW-1185">Reference proteome</keyword>
<dbReference type="InterPro" id="IPR050707">
    <property type="entry name" value="HTH_MetabolicPath_Reg"/>
</dbReference>
<dbReference type="InterPro" id="IPR036388">
    <property type="entry name" value="WH-like_DNA-bd_sf"/>
</dbReference>
<name>E3IYX0_PSEI1</name>
<sequence length="302" mass="29782">MEQRNPSPGPDAAGASSGVGVLDKAALVLAAVEEGPASLGELVTRTGLSRATAHRLAVALETHRLVARDGAGRFVAGPRLAAGSAVAALWPLPWRLLQAAPEVLAELRDSTGESTQLYVRRGAERVCVAAAEHGSGLRDTVPVGAILPMTAGSGAQVLLAFAAPEDGPAGSRPAATGRGGGGGGPVAPAGAAFGAEVLAGVRARGWAQSAGEREAGLASVSAPVRDAAGTVVAALSMSGPDGRLTRSPGELFGAIVAAAADRLSTIAGYSETNNPRATKRVTGSTSLTPGTTPDGLSADAKA</sequence>
<evidence type="ECO:0000259" key="5">
    <source>
        <dbReference type="PROSITE" id="PS51077"/>
    </source>
</evidence>
<dbReference type="OrthoDB" id="4319317at2"/>
<feature type="domain" description="IclR-ED" evidence="6">
    <location>
        <begin position="78"/>
        <end position="269"/>
    </location>
</feature>
<dbReference type="PANTHER" id="PTHR30136">
    <property type="entry name" value="HELIX-TURN-HELIX TRANSCRIPTIONAL REGULATOR, ICLR FAMILY"/>
    <property type="match status" value="1"/>
</dbReference>
<dbReference type="HOGENOM" id="CLU_062618_4_1_11"/>
<keyword evidence="1" id="KW-0805">Transcription regulation</keyword>
<dbReference type="SMART" id="SM00346">
    <property type="entry name" value="HTH_ICLR"/>
    <property type="match status" value="1"/>
</dbReference>
<dbReference type="PROSITE" id="PS51078">
    <property type="entry name" value="ICLR_ED"/>
    <property type="match status" value="1"/>
</dbReference>
<dbReference type="KEGG" id="fri:FraEuI1c_1035"/>
<dbReference type="Gene3D" id="1.10.10.10">
    <property type="entry name" value="Winged helix-like DNA-binding domain superfamily/Winged helix DNA-binding domain"/>
    <property type="match status" value="1"/>
</dbReference>
<evidence type="ECO:0000256" key="3">
    <source>
        <dbReference type="ARBA" id="ARBA00023163"/>
    </source>
</evidence>
<dbReference type="Pfam" id="PF01614">
    <property type="entry name" value="IclR_C"/>
    <property type="match status" value="1"/>
</dbReference>
<dbReference type="RefSeq" id="WP_013422229.1">
    <property type="nucleotide sequence ID" value="NC_014666.1"/>
</dbReference>
<evidence type="ECO:0000256" key="1">
    <source>
        <dbReference type="ARBA" id="ARBA00023015"/>
    </source>
</evidence>
<dbReference type="SUPFAM" id="SSF46785">
    <property type="entry name" value="Winged helix' DNA-binding domain"/>
    <property type="match status" value="1"/>
</dbReference>
<evidence type="ECO:0000259" key="6">
    <source>
        <dbReference type="PROSITE" id="PS51078"/>
    </source>
</evidence>
<dbReference type="InParanoid" id="E3IYX0"/>
<gene>
    <name evidence="7" type="ordered locus">FraEuI1c_1035</name>
</gene>
<dbReference type="InterPro" id="IPR029016">
    <property type="entry name" value="GAF-like_dom_sf"/>
</dbReference>
<dbReference type="GO" id="GO:0003677">
    <property type="term" value="F:DNA binding"/>
    <property type="evidence" value="ECO:0007669"/>
    <property type="project" value="UniProtKB-KW"/>
</dbReference>
<organism evidence="7 8">
    <name type="scientific">Pseudofrankia inefficax (strain DSM 45817 / CECT 9037 / DDB 130130 / EuI1c)</name>
    <name type="common">Frankia inefficax</name>
    <dbReference type="NCBI Taxonomy" id="298654"/>
    <lineage>
        <taxon>Bacteria</taxon>
        <taxon>Bacillati</taxon>
        <taxon>Actinomycetota</taxon>
        <taxon>Actinomycetes</taxon>
        <taxon>Frankiales</taxon>
        <taxon>Frankiaceae</taxon>
        <taxon>Pseudofrankia</taxon>
    </lineage>
</organism>
<dbReference type="InterPro" id="IPR036390">
    <property type="entry name" value="WH_DNA-bd_sf"/>
</dbReference>
<dbReference type="InterPro" id="IPR005471">
    <property type="entry name" value="Tscrpt_reg_IclR_N"/>
</dbReference>
<proteinExistence type="predicted"/>
<dbReference type="SUPFAM" id="SSF55781">
    <property type="entry name" value="GAF domain-like"/>
    <property type="match status" value="1"/>
</dbReference>
<dbReference type="PROSITE" id="PS51077">
    <property type="entry name" value="HTH_ICLR"/>
    <property type="match status" value="1"/>
</dbReference>
<feature type="region of interest" description="Disordered" evidence="4">
    <location>
        <begin position="269"/>
        <end position="302"/>
    </location>
</feature>